<dbReference type="EMBL" id="BSFN01000001">
    <property type="protein sequence ID" value="GLK87077.1"/>
    <property type="molecule type" value="Genomic_DNA"/>
</dbReference>
<organism evidence="1 2">
    <name type="scientific">Pseudomonas turukhanskensis</name>
    <dbReference type="NCBI Taxonomy" id="1806536"/>
    <lineage>
        <taxon>Bacteria</taxon>
        <taxon>Pseudomonadati</taxon>
        <taxon>Pseudomonadota</taxon>
        <taxon>Gammaproteobacteria</taxon>
        <taxon>Pseudomonadales</taxon>
        <taxon>Pseudomonadaceae</taxon>
        <taxon>Pseudomonas</taxon>
    </lineage>
</organism>
<evidence type="ECO:0000313" key="2">
    <source>
        <dbReference type="Proteomes" id="UP001143328"/>
    </source>
</evidence>
<reference evidence="1" key="2">
    <citation type="submission" date="2023-01" db="EMBL/GenBank/DDBJ databases">
        <authorList>
            <person name="Sun Q."/>
            <person name="Evtushenko L."/>
        </authorList>
    </citation>
    <scope>NUCLEOTIDE SEQUENCE</scope>
    <source>
        <strain evidence="1">VKM B-2935</strain>
    </source>
</reference>
<keyword evidence="2" id="KW-1185">Reference proteome</keyword>
<protein>
    <submittedName>
        <fullName evidence="1">Uncharacterized protein</fullName>
    </submittedName>
</protein>
<name>A0A9W6K1J6_9PSED</name>
<proteinExistence type="predicted"/>
<gene>
    <name evidence="1" type="ORF">GCM10017655_01390</name>
</gene>
<comment type="caution">
    <text evidence="1">The sequence shown here is derived from an EMBL/GenBank/DDBJ whole genome shotgun (WGS) entry which is preliminary data.</text>
</comment>
<sequence length="202" mass="22429">MSMPPLRMQHWLLFVVIAIAFFAWGGWLMRSTGSVEPLPGMVQWQQRILAPMADGKLSLEQLNAIEGGELWLKPRLDGPQLVFRSELEASGQRWKLEAILVLSPHERTSLMAATGLKPTDPEQPLSSAMLGEMGQHALATLALRPEQPTAAEQITASFGPPRLRLQLNEGEGWVYPMQGLTAQIENDHVRLLHVVPKSTLTQ</sequence>
<accession>A0A9W6K1J6</accession>
<dbReference type="RefSeq" id="WP_271193303.1">
    <property type="nucleotide sequence ID" value="NZ_BSFN01000001.1"/>
</dbReference>
<reference evidence="1" key="1">
    <citation type="journal article" date="2014" name="Int. J. Syst. Evol. Microbiol.">
        <title>Complete genome sequence of Corynebacterium casei LMG S-19264T (=DSM 44701T), isolated from a smear-ripened cheese.</title>
        <authorList>
            <consortium name="US DOE Joint Genome Institute (JGI-PGF)"/>
            <person name="Walter F."/>
            <person name="Albersmeier A."/>
            <person name="Kalinowski J."/>
            <person name="Ruckert C."/>
        </authorList>
    </citation>
    <scope>NUCLEOTIDE SEQUENCE</scope>
    <source>
        <strain evidence="1">VKM B-2935</strain>
    </source>
</reference>
<dbReference type="AlphaFoldDB" id="A0A9W6K1J6"/>
<dbReference type="Proteomes" id="UP001143328">
    <property type="component" value="Unassembled WGS sequence"/>
</dbReference>
<evidence type="ECO:0000313" key="1">
    <source>
        <dbReference type="EMBL" id="GLK87077.1"/>
    </source>
</evidence>